<gene>
    <name evidence="4" type="primary">btuF</name>
    <name evidence="4" type="ORF">NCTC13150_01928</name>
</gene>
<dbReference type="Gene3D" id="3.40.50.1980">
    <property type="entry name" value="Nitrogenase molybdenum iron protein domain"/>
    <property type="match status" value="2"/>
</dbReference>
<organism evidence="4 5">
    <name type="scientific">Urinicoccus massiliensis</name>
    <dbReference type="NCBI Taxonomy" id="1723382"/>
    <lineage>
        <taxon>Bacteria</taxon>
        <taxon>Bacillati</taxon>
        <taxon>Bacillota</taxon>
        <taxon>Tissierellia</taxon>
        <taxon>Tissierellales</taxon>
        <taxon>Peptoniphilaceae</taxon>
        <taxon>Urinicoccus</taxon>
    </lineage>
</organism>
<dbReference type="Proteomes" id="UP000377798">
    <property type="component" value="Unassembled WGS sequence"/>
</dbReference>
<evidence type="ECO:0000313" key="4">
    <source>
        <dbReference type="EMBL" id="VFB17340.1"/>
    </source>
</evidence>
<dbReference type="InterPro" id="IPR050902">
    <property type="entry name" value="ABC_Transporter_SBP"/>
</dbReference>
<keyword evidence="2" id="KW-0732">Signal</keyword>
<dbReference type="RefSeq" id="WP_034437985.1">
    <property type="nucleotide sequence ID" value="NZ_CAACYI010000001.1"/>
</dbReference>
<dbReference type="PANTHER" id="PTHR30535:SF34">
    <property type="entry name" value="MOLYBDATE-BINDING PROTEIN MOLA"/>
    <property type="match status" value="1"/>
</dbReference>
<reference evidence="4 5" key="1">
    <citation type="submission" date="2019-02" db="EMBL/GenBank/DDBJ databases">
        <authorList>
            <consortium name="Pathogen Informatics"/>
        </authorList>
    </citation>
    <scope>NUCLEOTIDE SEQUENCE [LARGE SCALE GENOMIC DNA]</scope>
    <source>
        <strain evidence="4 5">3012STDY7089603</strain>
    </source>
</reference>
<comment type="similarity">
    <text evidence="1">Belongs to the bacterial solute-binding protein 8 family.</text>
</comment>
<feature type="signal peptide" evidence="2">
    <location>
        <begin position="1"/>
        <end position="24"/>
    </location>
</feature>
<dbReference type="EMBL" id="CAACYI010000001">
    <property type="protein sequence ID" value="VFB17340.1"/>
    <property type="molecule type" value="Genomic_DNA"/>
</dbReference>
<dbReference type="InterPro" id="IPR002491">
    <property type="entry name" value="ABC_transptr_periplasmic_BD"/>
</dbReference>
<protein>
    <submittedName>
        <fullName evidence="4">Vitamin B12-binding protein</fullName>
    </submittedName>
</protein>
<feature type="chain" id="PRO_5034653248" evidence="2">
    <location>
        <begin position="25"/>
        <end position="387"/>
    </location>
</feature>
<dbReference type="Pfam" id="PF01497">
    <property type="entry name" value="Peripla_BP_2"/>
    <property type="match status" value="1"/>
</dbReference>
<proteinExistence type="inferred from homology"/>
<dbReference type="PANTHER" id="PTHR30535">
    <property type="entry name" value="VITAMIN B12-BINDING PROTEIN"/>
    <property type="match status" value="1"/>
</dbReference>
<dbReference type="AlphaFoldDB" id="A0A8H2MAM3"/>
<dbReference type="PROSITE" id="PS50983">
    <property type="entry name" value="FE_B12_PBP"/>
    <property type="match status" value="1"/>
</dbReference>
<keyword evidence="5" id="KW-1185">Reference proteome</keyword>
<accession>A0A8H2MAM3</accession>
<dbReference type="SUPFAM" id="SSF53807">
    <property type="entry name" value="Helical backbone' metal receptor"/>
    <property type="match status" value="1"/>
</dbReference>
<name>A0A8H2MAM3_9FIRM</name>
<evidence type="ECO:0000256" key="1">
    <source>
        <dbReference type="ARBA" id="ARBA00008814"/>
    </source>
</evidence>
<dbReference type="PROSITE" id="PS51257">
    <property type="entry name" value="PROKAR_LIPOPROTEIN"/>
    <property type="match status" value="1"/>
</dbReference>
<evidence type="ECO:0000313" key="5">
    <source>
        <dbReference type="Proteomes" id="UP000377798"/>
    </source>
</evidence>
<evidence type="ECO:0000256" key="2">
    <source>
        <dbReference type="SAM" id="SignalP"/>
    </source>
</evidence>
<feature type="domain" description="Fe/B12 periplasmic-binding" evidence="3">
    <location>
        <begin position="52"/>
        <end position="360"/>
    </location>
</feature>
<comment type="caution">
    <text evidence="4">The sequence shown here is derived from an EMBL/GenBank/DDBJ whole genome shotgun (WGS) entry which is preliminary data.</text>
</comment>
<sequence length="387" mass="44347">MKKFKLFSLLLAMVLLVACQPKQAADAPQDGDKKTVTITDVRGREVTIPQPIERAYYPYYYENLMAVGGEDIFEKIVATSAYDTENYSKTFWNILKEKAKGFNDIQDVGSTFQDNFDVEKLISLKPDVVILANYQYEAIGENQIKAMEDVGIPVVFIDFTDLTEEAHYKSLTILGQIFGQEERAQELMDNYKEKMQRLRDTVAKIPENELKTGYFELRFNSPSFKEYGMTYGRNGMMGYMAQAANVKNIFHDVYDDSGDANPELLFSKNPDLIFLDGGNFGGANTVFIQTGFTVDPKDTQKTLSELVQAREGWQELKAVQNKNVYAVDNDIMRTMRDYVLAEYIAKVAYPDYCKDFEPEKENREFIEKYLPIMPADSCFFAQWEGLK</sequence>
<evidence type="ECO:0000259" key="3">
    <source>
        <dbReference type="PROSITE" id="PS50983"/>
    </source>
</evidence>